<comment type="caution">
    <text evidence="2">The sequence shown here is derived from an EMBL/GenBank/DDBJ whole genome shotgun (WGS) entry which is preliminary data.</text>
</comment>
<dbReference type="Proteomes" id="UP001470230">
    <property type="component" value="Unassembled WGS sequence"/>
</dbReference>
<organism evidence="2 3">
    <name type="scientific">Tritrichomonas musculus</name>
    <dbReference type="NCBI Taxonomy" id="1915356"/>
    <lineage>
        <taxon>Eukaryota</taxon>
        <taxon>Metamonada</taxon>
        <taxon>Parabasalia</taxon>
        <taxon>Tritrichomonadida</taxon>
        <taxon>Tritrichomonadidae</taxon>
        <taxon>Tritrichomonas</taxon>
    </lineage>
</organism>
<sequence>MIDDEKKLEDQKEKKAKPISILTMYLHHIQTQFNSGFTKCKNANNEFDNNLLIKFVDAPVYKIFHNFIHLITPLTNKYEIASIADNIFKMILKGYIKVPILNGRIRMNLLETCYVYGLILSSLIAGGGVTPFEEKFRWVIPSNTDLINDKNKLNELGGQPSEEEKFSLIFYIQKLSLT</sequence>
<evidence type="ECO:0000313" key="2">
    <source>
        <dbReference type="EMBL" id="KAK8889660.1"/>
    </source>
</evidence>
<evidence type="ECO:0000313" key="1">
    <source>
        <dbReference type="EMBL" id="KAK8882775.1"/>
    </source>
</evidence>
<accession>A0ABR2KEX6</accession>
<reference evidence="2 3" key="1">
    <citation type="submission" date="2024-04" db="EMBL/GenBank/DDBJ databases">
        <title>Tritrichomonas musculus Genome.</title>
        <authorList>
            <person name="Alves-Ferreira E."/>
            <person name="Grigg M."/>
            <person name="Lorenzi H."/>
            <person name="Galac M."/>
        </authorList>
    </citation>
    <scope>NUCLEOTIDE SEQUENCE [LARGE SCALE GENOMIC DNA]</scope>
    <source>
        <strain evidence="2 3">EAF2021</strain>
    </source>
</reference>
<dbReference type="EMBL" id="JAPFFF010000005">
    <property type="protein sequence ID" value="KAK8889660.1"/>
    <property type="molecule type" value="Genomic_DNA"/>
</dbReference>
<evidence type="ECO:0000313" key="3">
    <source>
        <dbReference type="Proteomes" id="UP001470230"/>
    </source>
</evidence>
<keyword evidence="3" id="KW-1185">Reference proteome</keyword>
<proteinExistence type="predicted"/>
<dbReference type="EMBL" id="JAPFFF010000009">
    <property type="protein sequence ID" value="KAK8882775.1"/>
    <property type="molecule type" value="Genomic_DNA"/>
</dbReference>
<protein>
    <submittedName>
        <fullName evidence="2">Uncharacterized protein</fullName>
    </submittedName>
</protein>
<gene>
    <name evidence="2" type="ORF">M9Y10_034413</name>
    <name evidence="1" type="ORF">M9Y10_045416</name>
</gene>
<name>A0ABR2KEX6_9EUKA</name>